<reference evidence="1 2" key="1">
    <citation type="journal article" date="2019" name="Front. Microbiol.">
        <title>Ammonia Oxidation by the Arctic Terrestrial Thaumarchaeote Candidatus Nitrosocosmicus arcticus Is Stimulated by Increasing Temperatures.</title>
        <authorList>
            <person name="Alves R.J.E."/>
            <person name="Kerou M."/>
            <person name="Zappe A."/>
            <person name="Bittner R."/>
            <person name="Abby S.S."/>
            <person name="Schmidt H.A."/>
            <person name="Pfeifer K."/>
            <person name="Schleper C."/>
        </authorList>
    </citation>
    <scope>NUCLEOTIDE SEQUENCE [LARGE SCALE GENOMIC DNA]</scope>
    <source>
        <strain evidence="1 2">Kfb</strain>
    </source>
</reference>
<evidence type="ECO:0000313" key="2">
    <source>
        <dbReference type="Proteomes" id="UP000315289"/>
    </source>
</evidence>
<protein>
    <recommendedName>
        <fullName evidence="3">ArnR1-like winged helix-turn-helix domain-containing protein</fullName>
    </recommendedName>
</protein>
<name>A0A557SRG8_9ARCH</name>
<proteinExistence type="predicted"/>
<accession>A0A557SRG8</accession>
<evidence type="ECO:0000313" key="1">
    <source>
        <dbReference type="EMBL" id="TVP39198.1"/>
    </source>
</evidence>
<sequence>MNQEDTRKKKETTYLKASITESILLSCLNGSLFSEIETRLQAIRPSSELILKEYLQYLVNNSFISYHRIKKIYMVEPRGLELLYIIYTQRNLRAQDYADLVIKIG</sequence>
<dbReference type="Proteomes" id="UP000315289">
    <property type="component" value="Unassembled WGS sequence"/>
</dbReference>
<comment type="caution">
    <text evidence="1">The sequence shown here is derived from an EMBL/GenBank/DDBJ whole genome shotgun (WGS) entry which is preliminary data.</text>
</comment>
<gene>
    <name evidence="1" type="ORF">NARC_180009</name>
</gene>
<organism evidence="1 2">
    <name type="scientific">Candidatus Nitrosocosmicus arcticus</name>
    <dbReference type="NCBI Taxonomy" id="2035267"/>
    <lineage>
        <taxon>Archaea</taxon>
        <taxon>Nitrososphaerota</taxon>
        <taxon>Nitrososphaeria</taxon>
        <taxon>Nitrososphaerales</taxon>
        <taxon>Nitrososphaeraceae</taxon>
        <taxon>Candidatus Nitrosocosmicus</taxon>
    </lineage>
</organism>
<dbReference type="EMBL" id="VOAH01000018">
    <property type="protein sequence ID" value="TVP39198.1"/>
    <property type="molecule type" value="Genomic_DNA"/>
</dbReference>
<keyword evidence="2" id="KW-1185">Reference proteome</keyword>
<dbReference type="RefSeq" id="WP_144734238.1">
    <property type="nucleotide sequence ID" value="NZ_ML675592.1"/>
</dbReference>
<evidence type="ECO:0008006" key="3">
    <source>
        <dbReference type="Google" id="ProtNLM"/>
    </source>
</evidence>
<dbReference type="OrthoDB" id="11613at2157"/>
<dbReference type="AlphaFoldDB" id="A0A557SRG8"/>